<gene>
    <name evidence="2" type="ORF">JKP88DRAFT_252488</name>
</gene>
<dbReference type="AlphaFoldDB" id="A0A836CKV3"/>
<accession>A0A836CKV3</accession>
<feature type="transmembrane region" description="Helical" evidence="1">
    <location>
        <begin position="805"/>
        <end position="826"/>
    </location>
</feature>
<sequence>MCELELNAVELRAGQFSDHDGVVYPSLIMPLVFCAAALLQPAASRSIQSGHQQSQCQPHLQRASCTFALQSLLQPQARLGCRLTSAAPALLLPTGSEKFGGTFGLLKARPLARAKNVTHFQGGGGEFSLLLAEAYAFCCWRRNHNTCVQAPNLNQIRIAPMYGGRTTKWGKSKAKADAGCTAQMRSLEWTAALGLAAYVVAAPQSPSAIAISQLKESWGAATQTVCGDAISSGQLVNMCNLVGRGYPLQSAAGTLMAQRFLDYDADGFAFSTEPNVQGVVADFTIQISRGTSLADVNKRIAGAGQVDLFLCADTACSVVVDLAYVRAAAAPAATATLAMGYSRFLNTLAGVSTGFLETSAVGAVVPHDSALSPEVGSTVGQVTWELAATANMVDASPILMEFGGLARALSAPNNTAWKGLRAGIYITADGDCVTIISFVHSWMDAQGWNRSNNCEPSYTYIFNSYLVQAYLQFPTLNVSSATHDRVYGHLGGVDVTYNGTFQTASSSKYGSNWEVDTFPDISVTPNMEEYGRTLYCDWYQFYNKESVGAGKNECYSVSHNTHIGNLEDSRTDGDLPGKYVVLTLGGANIVALNITEPRLSGSDASTGHYTMDPEDYSNIGPGTSYVRPDAMQALLALAALASMNLPEELPWCGGGRAYAATSTPYVQVPGKYCPHSTARRGSALDGGPSRRSVGCRRFPDQRSSVRSCGSVTASDRPVAPRFATRIAVSHQCAPRSCSLFPPPAQASWGNMAVSTVSYVEGVSIVGHDRTTGLSMLAGVDTVVQIAETLLAERVSAELAVTDMTVALYGALVNVVFTVVALLATYASRKDLLRLLLRAAFRHRPLRLAAHALTASICACAVMIPPVLLLASEQAVRDGNPDGSVSQMTWVSGQASGFGDYWVVALVSLRFAAVYDSAAYALLWFNIALAVAGTAAMLVSMARQAYKAHHSDCTQELEAPLQVESARRSWNPRASAALYS</sequence>
<evidence type="ECO:0000313" key="3">
    <source>
        <dbReference type="Proteomes" id="UP000664859"/>
    </source>
</evidence>
<name>A0A836CKV3_9STRA</name>
<evidence type="ECO:0000313" key="2">
    <source>
        <dbReference type="EMBL" id="KAG5190017.1"/>
    </source>
</evidence>
<evidence type="ECO:0000256" key="1">
    <source>
        <dbReference type="SAM" id="Phobius"/>
    </source>
</evidence>
<proteinExistence type="predicted"/>
<feature type="transmembrane region" description="Helical" evidence="1">
    <location>
        <begin position="847"/>
        <end position="870"/>
    </location>
</feature>
<keyword evidence="1" id="KW-1133">Transmembrane helix</keyword>
<feature type="transmembrane region" description="Helical" evidence="1">
    <location>
        <begin position="917"/>
        <end position="938"/>
    </location>
</feature>
<reference evidence="2" key="1">
    <citation type="submission" date="2021-02" db="EMBL/GenBank/DDBJ databases">
        <title>First Annotated Genome of the Yellow-green Alga Tribonema minus.</title>
        <authorList>
            <person name="Mahan K.M."/>
        </authorList>
    </citation>
    <scope>NUCLEOTIDE SEQUENCE</scope>
    <source>
        <strain evidence="2">UTEX B ZZ1240</strain>
    </source>
</reference>
<dbReference type="EMBL" id="JAFCMP010000040">
    <property type="protein sequence ID" value="KAG5190017.1"/>
    <property type="molecule type" value="Genomic_DNA"/>
</dbReference>
<comment type="caution">
    <text evidence="2">The sequence shown here is derived from an EMBL/GenBank/DDBJ whole genome shotgun (WGS) entry which is preliminary data.</text>
</comment>
<keyword evidence="3" id="KW-1185">Reference proteome</keyword>
<dbReference type="Proteomes" id="UP000664859">
    <property type="component" value="Unassembled WGS sequence"/>
</dbReference>
<protein>
    <submittedName>
        <fullName evidence="2">Uncharacterized protein</fullName>
    </submittedName>
</protein>
<organism evidence="2 3">
    <name type="scientific">Tribonema minus</name>
    <dbReference type="NCBI Taxonomy" id="303371"/>
    <lineage>
        <taxon>Eukaryota</taxon>
        <taxon>Sar</taxon>
        <taxon>Stramenopiles</taxon>
        <taxon>Ochrophyta</taxon>
        <taxon>PX clade</taxon>
        <taxon>Xanthophyceae</taxon>
        <taxon>Tribonematales</taxon>
        <taxon>Tribonemataceae</taxon>
        <taxon>Tribonema</taxon>
    </lineage>
</organism>
<keyword evidence="1" id="KW-0472">Membrane</keyword>
<keyword evidence="1" id="KW-0812">Transmembrane</keyword>